<feature type="region of interest" description="Disordered" evidence="1">
    <location>
        <begin position="142"/>
        <end position="222"/>
    </location>
</feature>
<evidence type="ECO:0000256" key="1">
    <source>
        <dbReference type="SAM" id="MobiDB-lite"/>
    </source>
</evidence>
<keyword evidence="3" id="KW-1185">Reference proteome</keyword>
<feature type="compositionally biased region" description="Polar residues" evidence="1">
    <location>
        <begin position="120"/>
        <end position="130"/>
    </location>
</feature>
<organism evidence="2 3">
    <name type="scientific">Effrenium voratum</name>
    <dbReference type="NCBI Taxonomy" id="2562239"/>
    <lineage>
        <taxon>Eukaryota</taxon>
        <taxon>Sar</taxon>
        <taxon>Alveolata</taxon>
        <taxon>Dinophyceae</taxon>
        <taxon>Suessiales</taxon>
        <taxon>Symbiodiniaceae</taxon>
        <taxon>Effrenium</taxon>
    </lineage>
</organism>
<gene>
    <name evidence="2" type="ORF">EVOR1521_LOCUS12973</name>
</gene>
<feature type="compositionally biased region" description="Basic and acidic residues" evidence="1">
    <location>
        <begin position="778"/>
        <end position="806"/>
    </location>
</feature>
<feature type="compositionally biased region" description="Low complexity" evidence="1">
    <location>
        <begin position="42"/>
        <end position="55"/>
    </location>
</feature>
<feature type="region of interest" description="Disordered" evidence="1">
    <location>
        <begin position="1"/>
        <end position="130"/>
    </location>
</feature>
<feature type="compositionally biased region" description="Basic and acidic residues" evidence="1">
    <location>
        <begin position="750"/>
        <end position="766"/>
    </location>
</feature>
<accession>A0AA36IFQ9</accession>
<protein>
    <submittedName>
        <fullName evidence="2">Uncharacterized protein</fullName>
    </submittedName>
</protein>
<feature type="compositionally biased region" description="Basic and acidic residues" evidence="1">
    <location>
        <begin position="406"/>
        <end position="465"/>
    </location>
</feature>
<feature type="compositionally biased region" description="Low complexity" evidence="1">
    <location>
        <begin position="823"/>
        <end position="837"/>
    </location>
</feature>
<evidence type="ECO:0000313" key="2">
    <source>
        <dbReference type="EMBL" id="CAJ1386767.1"/>
    </source>
</evidence>
<dbReference type="AlphaFoldDB" id="A0AA36IFQ9"/>
<sequence>MSSRTSPGPPRPVVSRVKLPQPGRGQVRVADITAGSGCADPASRSGSARSLAARSVPTPNLDSSPGPSAVRHVRTPELRSGTLTSSRSMHRSNSENVLAGSVGQARSSPHATVPEALVSGSHSLSRGASQCSEVFEASLPAASVWTDPVPAEPVARDLPAPPRARPALERQPSAREREGPRDRERERPQSEPPKESRLPELLEEIEDHLLRQTVRPPADASRWQQETAQLALYAEEIRKLLLPLEASQLSAEPRSHSRGRRKSRELSKVKPRELSVLRGDKDLRWARQQLKNCEKEYQHLQQLLGGDQQQLLVELREVEGALENEKRKLKGLEKESHKRERSLARAAARAGGGELGLLTLDGNRRAKQEVERLEAELEVWQMKNSSLMKQLEETNSRLQQALQGKEAQEAKHQRLLAKLDSEDTKKRLADEQQRQEQQHEEEQRLREEIRSLQKARSAEGAKVERLFRERLKGLEELRRRQAEQEAQLAQLKATETQLRRLEQKEVRRKSKAEQTLLPTPLEPPTEVTEVEDEPVKQTEEAHEETEVQGELQLEATGVQEEESLRGEAEQAAEVQEAREVEGEHGVKEEMEEEALKQEEEEEPVRQHEVEEHGLQDEGEGAEMKEEAEEEMREQEIEDDETRTEEAEETREEDVEEDEMRNEQAEEAVREEEVEEAEMGNEQAEEAVREEEVEEAEMGNEQAEEAVREEEVEEADMRKEQSEEAAREEEIQEDEMRKDDVNEEARDEVEGEAREGVKEDEAREEVVKAMSDTEVQQDEGVHQMKAAEDKDLSQAEAEDPREARRLQSEPQQAEPPRPRERRSVSASARAASRGAAPKAESRACLPTGSASAAPPEAAPAALPGPRDEPGHGPFRTPSVWEASCGIAEVGPHTSWGRFWGAKAKGAWTPET</sequence>
<feature type="compositionally biased region" description="Low complexity" evidence="1">
    <location>
        <begin position="845"/>
        <end position="863"/>
    </location>
</feature>
<proteinExistence type="predicted"/>
<reference evidence="2" key="1">
    <citation type="submission" date="2023-08" db="EMBL/GenBank/DDBJ databases">
        <authorList>
            <person name="Chen Y."/>
            <person name="Shah S."/>
            <person name="Dougan E. K."/>
            <person name="Thang M."/>
            <person name="Chan C."/>
        </authorList>
    </citation>
    <scope>NUCLEOTIDE SEQUENCE</scope>
</reference>
<feature type="compositionally biased region" description="Basic and acidic residues" evidence="1">
    <location>
        <begin position="714"/>
        <end position="743"/>
    </location>
</feature>
<feature type="compositionally biased region" description="Acidic residues" evidence="1">
    <location>
        <begin position="616"/>
        <end position="659"/>
    </location>
</feature>
<feature type="compositionally biased region" description="Basic and acidic residues" evidence="1">
    <location>
        <begin position="166"/>
        <end position="200"/>
    </location>
</feature>
<dbReference type="EMBL" id="CAUJNA010001413">
    <property type="protein sequence ID" value="CAJ1386767.1"/>
    <property type="molecule type" value="Genomic_DNA"/>
</dbReference>
<feature type="compositionally biased region" description="Low complexity" evidence="1">
    <location>
        <begin position="515"/>
        <end position="527"/>
    </location>
</feature>
<feature type="compositionally biased region" description="Basic and acidic residues" evidence="1">
    <location>
        <begin position="575"/>
        <end position="615"/>
    </location>
</feature>
<comment type="caution">
    <text evidence="2">The sequence shown here is derived from an EMBL/GenBank/DDBJ whole genome shotgun (WGS) entry which is preliminary data.</text>
</comment>
<name>A0AA36IFQ9_9DINO</name>
<evidence type="ECO:0000313" key="3">
    <source>
        <dbReference type="Proteomes" id="UP001178507"/>
    </source>
</evidence>
<feature type="region of interest" description="Disordered" evidence="1">
    <location>
        <begin position="396"/>
        <end position="465"/>
    </location>
</feature>
<feature type="compositionally biased region" description="Polar residues" evidence="1">
    <location>
        <begin position="57"/>
        <end position="66"/>
    </location>
</feature>
<feature type="region of interest" description="Disordered" evidence="1">
    <location>
        <begin position="501"/>
        <end position="877"/>
    </location>
</feature>
<feature type="compositionally biased region" description="Acidic residues" evidence="1">
    <location>
        <begin position="668"/>
        <end position="713"/>
    </location>
</feature>
<dbReference type="Proteomes" id="UP001178507">
    <property type="component" value="Unassembled WGS sequence"/>
</dbReference>
<feature type="region of interest" description="Disordered" evidence="1">
    <location>
        <begin position="249"/>
        <end position="269"/>
    </location>
</feature>